<dbReference type="SUPFAM" id="SSF48371">
    <property type="entry name" value="ARM repeat"/>
    <property type="match status" value="1"/>
</dbReference>
<reference evidence="8" key="2">
    <citation type="submission" date="2021-01" db="EMBL/GenBank/DDBJ databases">
        <authorList>
            <person name="Schikora-Tamarit M.A."/>
        </authorList>
    </citation>
    <scope>NUCLEOTIDE SEQUENCE</scope>
    <source>
        <strain evidence="8">CBS2887</strain>
    </source>
</reference>
<evidence type="ECO:0000256" key="6">
    <source>
        <dbReference type="SAM" id="MobiDB-lite"/>
    </source>
</evidence>
<keyword evidence="4" id="KW-0653">Protein transport</keyword>
<comment type="subcellular location">
    <subcellularLocation>
        <location evidence="1">Endomembrane system</location>
    </subcellularLocation>
</comment>
<dbReference type="Pfam" id="PF01602">
    <property type="entry name" value="Adaptin_N"/>
    <property type="match status" value="1"/>
</dbReference>
<dbReference type="InterPro" id="IPR026739">
    <property type="entry name" value="AP_beta"/>
</dbReference>
<evidence type="ECO:0000256" key="2">
    <source>
        <dbReference type="ARBA" id="ARBA00006613"/>
    </source>
</evidence>
<dbReference type="GO" id="GO:0012505">
    <property type="term" value="C:endomembrane system"/>
    <property type="evidence" value="ECO:0007669"/>
    <property type="project" value="UniProtKB-SubCell"/>
</dbReference>
<keyword evidence="9" id="KW-1185">Reference proteome</keyword>
<feature type="region of interest" description="Disordered" evidence="6">
    <location>
        <begin position="769"/>
        <end position="852"/>
    </location>
</feature>
<dbReference type="GO" id="GO:0016192">
    <property type="term" value="P:vesicle-mediated transport"/>
    <property type="evidence" value="ECO:0007669"/>
    <property type="project" value="InterPro"/>
</dbReference>
<feature type="compositionally biased region" description="Acidic residues" evidence="6">
    <location>
        <begin position="769"/>
        <end position="815"/>
    </location>
</feature>
<dbReference type="GO" id="GO:0030117">
    <property type="term" value="C:membrane coat"/>
    <property type="evidence" value="ECO:0007669"/>
    <property type="project" value="InterPro"/>
</dbReference>
<protein>
    <recommendedName>
        <fullName evidence="7">Clathrin/coatomer adaptor adaptin-like N-terminal domain-containing protein</fullName>
    </recommendedName>
</protein>
<feature type="compositionally biased region" description="Acidic residues" evidence="6">
    <location>
        <begin position="842"/>
        <end position="852"/>
    </location>
</feature>
<dbReference type="AlphaFoldDB" id="A0A9P8Q0E5"/>
<proteinExistence type="inferred from homology"/>
<dbReference type="InterPro" id="IPR002553">
    <property type="entry name" value="Clathrin/coatomer_adapt-like_N"/>
</dbReference>
<accession>A0A9P8Q0E5</accession>
<name>A0A9P8Q0E5_WICPI</name>
<dbReference type="InterPro" id="IPR011989">
    <property type="entry name" value="ARM-like"/>
</dbReference>
<evidence type="ECO:0000313" key="9">
    <source>
        <dbReference type="Proteomes" id="UP000774326"/>
    </source>
</evidence>
<dbReference type="Proteomes" id="UP000774326">
    <property type="component" value="Unassembled WGS sequence"/>
</dbReference>
<sequence>MADSISRITSMFETARDLTLEAATAASSRLTIANTSRLTTPEIMSLLNSRTERDVYQGLKSVIAMISRDEDASKFYTDVVKNVTSSNLKIKKLVYTYLLKYTDERNEDVALLSINAIQKSLYDQDEQCRALAMRMISEIKILSIYQIVMIGLKKCVNDPSPLVRKSAAIAVVKIYQNHIHTNDTYDVREDLMPHLEKLLKDSEVIVLDSAVLAFKLICPDNYALIHGHYRRFVKMIDQFDEWSQIYLVEMLTDYARRFLPRPKIINLDHEQEFVLLPDVYNGVPFPVYDVRYHPDLELFLVNIRPLVHSFNESLIMAVARAYFHLTPPKTFREVQIPRALVRVLSTAGTSEEVRVGMLQMIVYMVLQDPMNFVEFTRRFYVLPGSDSQQVVKYKLKILSIICNENNIKAIISELQNYIVGASSDVSTAIESVRTLGICCQISEFWSGKILKWMLWELSHDNESLPNLVRSEFLTVIRYLIQRDKQSNLTTIVRLALILTDDSSTLTIEAKESIVWIIGEFAPLIPKLVPDILRVLLKQFHSYPAPIRYQVILLSAKIYICDINEKGAEMYDFESSVIAKMYQYAMQLGRYDDSIDVRDRSRFLYSLLANPQRDHQLASLILQVHKQAPMLLKRGVDPLDQELASSKASLVSEEILDELGLQTTMIQYVAVPAWSKQEDLPPDSIRDEIEVKSVVQNISSNNVSSSVHSAYSGGSVTVKPVGSSEVGAVRAKKYNLQSLDDFLNDHEDDGAAPSAHQPMFVRKKKIVYEEVSDSDEEEEEESSSEEEEEEESEGEDESEEEEESEAEEESEEEEESHELNNNQTLSKQDDTQDNSQISKDNYDYDAQEESPWK</sequence>
<organism evidence="8 9">
    <name type="scientific">Wickerhamomyces pijperi</name>
    <name type="common">Yeast</name>
    <name type="synonym">Pichia pijperi</name>
    <dbReference type="NCBI Taxonomy" id="599730"/>
    <lineage>
        <taxon>Eukaryota</taxon>
        <taxon>Fungi</taxon>
        <taxon>Dikarya</taxon>
        <taxon>Ascomycota</taxon>
        <taxon>Saccharomycotina</taxon>
        <taxon>Saccharomycetes</taxon>
        <taxon>Phaffomycetales</taxon>
        <taxon>Wickerhamomycetaceae</taxon>
        <taxon>Wickerhamomyces</taxon>
    </lineage>
</organism>
<comment type="similarity">
    <text evidence="2">Belongs to the adaptor complexes large subunit family.</text>
</comment>
<dbReference type="OrthoDB" id="10254310at2759"/>
<reference evidence="8" key="1">
    <citation type="journal article" date="2021" name="Open Biol.">
        <title>Shared evolutionary footprints suggest mitochondrial oxidative damage underlies multiple complex I losses in fungi.</title>
        <authorList>
            <person name="Schikora-Tamarit M.A."/>
            <person name="Marcet-Houben M."/>
            <person name="Nosek J."/>
            <person name="Gabaldon T."/>
        </authorList>
    </citation>
    <scope>NUCLEOTIDE SEQUENCE</scope>
    <source>
        <strain evidence="8">CBS2887</strain>
    </source>
</reference>
<gene>
    <name evidence="8" type="ORF">WICPIJ_008235</name>
</gene>
<keyword evidence="3" id="KW-0813">Transport</keyword>
<keyword evidence="5" id="KW-0472">Membrane</keyword>
<evidence type="ECO:0000256" key="1">
    <source>
        <dbReference type="ARBA" id="ARBA00004308"/>
    </source>
</evidence>
<dbReference type="PANTHER" id="PTHR11134">
    <property type="entry name" value="ADAPTOR COMPLEX SUBUNIT BETA FAMILY MEMBER"/>
    <property type="match status" value="1"/>
</dbReference>
<dbReference type="GO" id="GO:0006886">
    <property type="term" value="P:intracellular protein transport"/>
    <property type="evidence" value="ECO:0007669"/>
    <property type="project" value="InterPro"/>
</dbReference>
<evidence type="ECO:0000256" key="3">
    <source>
        <dbReference type="ARBA" id="ARBA00022448"/>
    </source>
</evidence>
<evidence type="ECO:0000313" key="8">
    <source>
        <dbReference type="EMBL" id="KAH3680544.1"/>
    </source>
</evidence>
<dbReference type="Gene3D" id="1.25.10.10">
    <property type="entry name" value="Leucine-rich Repeat Variant"/>
    <property type="match status" value="1"/>
</dbReference>
<dbReference type="InterPro" id="IPR016024">
    <property type="entry name" value="ARM-type_fold"/>
</dbReference>
<evidence type="ECO:0000259" key="7">
    <source>
        <dbReference type="Pfam" id="PF01602"/>
    </source>
</evidence>
<comment type="caution">
    <text evidence="8">The sequence shown here is derived from an EMBL/GenBank/DDBJ whole genome shotgun (WGS) entry which is preliminary data.</text>
</comment>
<evidence type="ECO:0000256" key="4">
    <source>
        <dbReference type="ARBA" id="ARBA00022927"/>
    </source>
</evidence>
<feature type="domain" description="Clathrin/coatomer adaptor adaptin-like N-terminal" evidence="7">
    <location>
        <begin position="40"/>
        <end position="609"/>
    </location>
</feature>
<dbReference type="EMBL" id="JAEUBG010004717">
    <property type="protein sequence ID" value="KAH3680544.1"/>
    <property type="molecule type" value="Genomic_DNA"/>
</dbReference>
<evidence type="ECO:0000256" key="5">
    <source>
        <dbReference type="ARBA" id="ARBA00023136"/>
    </source>
</evidence>